<evidence type="ECO:0000313" key="2">
    <source>
        <dbReference type="Proteomes" id="UP000681794"/>
    </source>
</evidence>
<gene>
    <name evidence="1" type="ORF">KM842_04880</name>
</gene>
<evidence type="ECO:0000313" key="1">
    <source>
        <dbReference type="EMBL" id="QWS34492.1"/>
    </source>
</evidence>
<reference evidence="1" key="1">
    <citation type="submission" date="2021-06" db="EMBL/GenBank/DDBJ databases">
        <authorList>
            <person name="Ellington A.J."/>
            <person name="Bryan N.C."/>
            <person name="Christner B.C."/>
            <person name="Reisch C.R."/>
        </authorList>
    </citation>
    <scope>NUCLEOTIDE SEQUENCE</scope>
    <source>
        <strain evidence="1">L6-1</strain>
    </source>
</reference>
<sequence length="91" mass="9946">MGATFDLFTEPGATPVCSRAGCSSTASWRVNWRNPRIHAADRVKIWAACDDHCAFLADYLRSRSFPVQVTGIDEDLDALDDTTARVAGDGR</sequence>
<name>A0ACD1E706_9MICO</name>
<proteinExistence type="predicted"/>
<keyword evidence="2" id="KW-1185">Reference proteome</keyword>
<organism evidence="1 2">
    <name type="scientific">Curtobacterium aetherium</name>
    <dbReference type="NCBI Taxonomy" id="2841594"/>
    <lineage>
        <taxon>Bacteria</taxon>
        <taxon>Bacillati</taxon>
        <taxon>Actinomycetota</taxon>
        <taxon>Actinomycetes</taxon>
        <taxon>Micrococcales</taxon>
        <taxon>Microbacteriaceae</taxon>
        <taxon>Curtobacterium</taxon>
    </lineage>
</organism>
<protein>
    <submittedName>
        <fullName evidence="1">Uncharacterized protein</fullName>
    </submittedName>
</protein>
<accession>A0ACD1E706</accession>
<dbReference type="EMBL" id="CP076544">
    <property type="protein sequence ID" value="QWS34492.1"/>
    <property type="molecule type" value="Genomic_DNA"/>
</dbReference>
<dbReference type="Proteomes" id="UP000681794">
    <property type="component" value="Chromosome"/>
</dbReference>